<protein>
    <recommendedName>
        <fullName evidence="15">AA9 family lytic polysaccharide monooxygenase</fullName>
        <ecNumber evidence="15">1.14.99.56</ecNumber>
    </recommendedName>
    <alternativeName>
        <fullName evidence="15">Endo-beta-1,4-glucanase</fullName>
    </alternativeName>
    <alternativeName>
        <fullName evidence="15">Glycosyl hydrolase 61 family protein</fullName>
    </alternativeName>
</protein>
<comment type="cofactor">
    <cofactor evidence="1">
        <name>Cu(2+)</name>
        <dbReference type="ChEBI" id="CHEBI:29036"/>
    </cofactor>
</comment>
<dbReference type="Pfam" id="PF03443">
    <property type="entry name" value="AA9"/>
    <property type="match status" value="1"/>
</dbReference>
<evidence type="ECO:0000256" key="5">
    <source>
        <dbReference type="ARBA" id="ARBA00022729"/>
    </source>
</evidence>
<reference evidence="18" key="1">
    <citation type="journal article" date="2020" name="Stud. Mycol.">
        <title>101 Dothideomycetes genomes: a test case for predicting lifestyles and emergence of pathogens.</title>
        <authorList>
            <person name="Haridas S."/>
            <person name="Albert R."/>
            <person name="Binder M."/>
            <person name="Bloem J."/>
            <person name="Labutti K."/>
            <person name="Salamov A."/>
            <person name="Andreopoulos B."/>
            <person name="Baker S."/>
            <person name="Barry K."/>
            <person name="Bills G."/>
            <person name="Bluhm B."/>
            <person name="Cannon C."/>
            <person name="Castanera R."/>
            <person name="Culley D."/>
            <person name="Daum C."/>
            <person name="Ezra D."/>
            <person name="Gonzalez J."/>
            <person name="Henrissat B."/>
            <person name="Kuo A."/>
            <person name="Liang C."/>
            <person name="Lipzen A."/>
            <person name="Lutzoni F."/>
            <person name="Magnuson J."/>
            <person name="Mondo S."/>
            <person name="Nolan M."/>
            <person name="Ohm R."/>
            <person name="Pangilinan J."/>
            <person name="Park H.-J."/>
            <person name="Ramirez L."/>
            <person name="Alfaro M."/>
            <person name="Sun H."/>
            <person name="Tritt A."/>
            <person name="Yoshinaga Y."/>
            <person name="Zwiers L.-H."/>
            <person name="Turgeon B."/>
            <person name="Goodwin S."/>
            <person name="Spatafora J."/>
            <person name="Crous P."/>
            <person name="Grigoriev I."/>
        </authorList>
    </citation>
    <scope>NUCLEOTIDE SEQUENCE</scope>
    <source>
        <strain evidence="18">CBS 113818</strain>
    </source>
</reference>
<comment type="catalytic activity">
    <reaction evidence="14 15">
        <text>[(1-&gt;4)-beta-D-glucosyl]n+m + reduced acceptor + O2 = 4-dehydro-beta-D-glucosyl-[(1-&gt;4)-beta-D-glucosyl]n-1 + [(1-&gt;4)-beta-D-glucosyl]m + acceptor + H2O.</text>
        <dbReference type="EC" id="1.14.99.56"/>
    </reaction>
</comment>
<dbReference type="Proteomes" id="UP000799424">
    <property type="component" value="Unassembled WGS sequence"/>
</dbReference>
<evidence type="ECO:0000256" key="8">
    <source>
        <dbReference type="ARBA" id="ARBA00023008"/>
    </source>
</evidence>
<dbReference type="GO" id="GO:0004497">
    <property type="term" value="F:monooxygenase activity"/>
    <property type="evidence" value="ECO:0007669"/>
    <property type="project" value="UniProtKB-KW"/>
</dbReference>
<dbReference type="PANTHER" id="PTHR33353">
    <property type="entry name" value="PUTATIVE (AFU_ORTHOLOGUE AFUA_1G12560)-RELATED"/>
    <property type="match status" value="1"/>
</dbReference>
<accession>A0A6A7AH02</accession>
<comment type="function">
    <text evidence="15">Lytic polysaccharide monooxygenase (LMPO) that depolymerizes crystalline and amorphous polysaccharides via the oxidation of scissile alpha- or beta-(1-4)-glycosidic bonds, yielding C1 and/or C4 oxidation products. Catalysis by LPMOs requires the reduction of the active-site copper from Cu(II) to Cu(I) by a reducing agent and H(2)O(2) or O(2) as a cosubstrate.</text>
</comment>
<feature type="signal peptide" evidence="16">
    <location>
        <begin position="1"/>
        <end position="30"/>
    </location>
</feature>
<organism evidence="18 19">
    <name type="scientific">Ophiobolus disseminans</name>
    <dbReference type="NCBI Taxonomy" id="1469910"/>
    <lineage>
        <taxon>Eukaryota</taxon>
        <taxon>Fungi</taxon>
        <taxon>Dikarya</taxon>
        <taxon>Ascomycota</taxon>
        <taxon>Pezizomycotina</taxon>
        <taxon>Dothideomycetes</taxon>
        <taxon>Pleosporomycetidae</taxon>
        <taxon>Pleosporales</taxon>
        <taxon>Pleosporineae</taxon>
        <taxon>Phaeosphaeriaceae</taxon>
        <taxon>Ophiobolus</taxon>
    </lineage>
</organism>
<dbReference type="OrthoDB" id="3238762at2759"/>
<evidence type="ECO:0000256" key="9">
    <source>
        <dbReference type="ARBA" id="ARBA00023033"/>
    </source>
</evidence>
<name>A0A6A7AH02_9PLEO</name>
<comment type="domain">
    <text evidence="15">Has a modular structure: an endo-beta-1,4-glucanase catalytic module at the N-terminus, a linker rich in serines and threonines, and a C-terminal carbohydrate-binding module (CBM).</text>
</comment>
<gene>
    <name evidence="18" type="ORF">CC86DRAFT_442377</name>
</gene>
<keyword evidence="12 15" id="KW-0624">Polysaccharide degradation</keyword>
<keyword evidence="5 16" id="KW-0732">Signal</keyword>
<evidence type="ECO:0000313" key="18">
    <source>
        <dbReference type="EMBL" id="KAF2831959.1"/>
    </source>
</evidence>
<dbReference type="EC" id="1.14.99.56" evidence="15"/>
<evidence type="ECO:0000256" key="4">
    <source>
        <dbReference type="ARBA" id="ARBA00022723"/>
    </source>
</evidence>
<evidence type="ECO:0000259" key="17">
    <source>
        <dbReference type="Pfam" id="PF03443"/>
    </source>
</evidence>
<proteinExistence type="inferred from homology"/>
<comment type="subcellular location">
    <subcellularLocation>
        <location evidence="2 15">Secreted</location>
    </subcellularLocation>
</comment>
<dbReference type="InterPro" id="IPR049892">
    <property type="entry name" value="AA9"/>
</dbReference>
<evidence type="ECO:0000313" key="19">
    <source>
        <dbReference type="Proteomes" id="UP000799424"/>
    </source>
</evidence>
<evidence type="ECO:0000256" key="14">
    <source>
        <dbReference type="ARBA" id="ARBA00045077"/>
    </source>
</evidence>
<dbReference type="GO" id="GO:0030248">
    <property type="term" value="F:cellulose binding"/>
    <property type="evidence" value="ECO:0007669"/>
    <property type="project" value="UniProtKB-UniRule"/>
</dbReference>
<keyword evidence="7" id="KW-0560">Oxidoreductase</keyword>
<keyword evidence="10 15" id="KW-1015">Disulfide bond</keyword>
<dbReference type="GO" id="GO:0030245">
    <property type="term" value="P:cellulose catabolic process"/>
    <property type="evidence" value="ECO:0007669"/>
    <property type="project" value="UniProtKB-UniRule"/>
</dbReference>
<dbReference type="GO" id="GO:0046872">
    <property type="term" value="F:metal ion binding"/>
    <property type="evidence" value="ECO:0007669"/>
    <property type="project" value="UniProtKB-KW"/>
</dbReference>
<dbReference type="GO" id="GO:0008810">
    <property type="term" value="F:cellulase activity"/>
    <property type="evidence" value="ECO:0007669"/>
    <property type="project" value="UniProtKB-UniRule"/>
</dbReference>
<sequence length="275" mass="28867">MSFQTCSSGKTNSHRATTFALAACIALARAATCARLPTSNGPVTDVTSDSIRCNVNQGPAASKCSVAAGGTVTIEMHQQNNGRSCTNDAIRGSHWGPVIVYMSKVADAATADGSSSFFKIFQDTWAKKDAYSLSSDDYWGTKDLNANCAQFYLTCYQIKITDWLVSGSSSTNPVGVFFPGAYNATDPGIRIIIRRPMATYDAPGPAVMPGGTEAVAGKAGSVVAGTAGASKQQRHRLQHPAMPDLYERHTVGNPGLLGAPGSTCHEQSGYPSQCV</sequence>
<dbReference type="AlphaFoldDB" id="A0A6A7AH02"/>
<feature type="chain" id="PRO_5025679624" description="AA9 family lytic polysaccharide monooxygenase" evidence="16">
    <location>
        <begin position="31"/>
        <end position="275"/>
    </location>
</feature>
<keyword evidence="9" id="KW-0503">Monooxygenase</keyword>
<keyword evidence="6 15" id="KW-0136">Cellulose degradation</keyword>
<evidence type="ECO:0000256" key="2">
    <source>
        <dbReference type="ARBA" id="ARBA00004613"/>
    </source>
</evidence>
<dbReference type="EMBL" id="MU006217">
    <property type="protein sequence ID" value="KAF2831959.1"/>
    <property type="molecule type" value="Genomic_DNA"/>
</dbReference>
<evidence type="ECO:0000256" key="10">
    <source>
        <dbReference type="ARBA" id="ARBA00023157"/>
    </source>
</evidence>
<evidence type="ECO:0000256" key="11">
    <source>
        <dbReference type="ARBA" id="ARBA00023277"/>
    </source>
</evidence>
<dbReference type="Gene3D" id="2.70.50.70">
    <property type="match status" value="2"/>
</dbReference>
<evidence type="ECO:0000256" key="6">
    <source>
        <dbReference type="ARBA" id="ARBA00023001"/>
    </source>
</evidence>
<evidence type="ECO:0000256" key="3">
    <source>
        <dbReference type="ARBA" id="ARBA00022525"/>
    </source>
</evidence>
<dbReference type="InterPro" id="IPR005103">
    <property type="entry name" value="AA9_LPMO"/>
</dbReference>
<evidence type="ECO:0000256" key="16">
    <source>
        <dbReference type="SAM" id="SignalP"/>
    </source>
</evidence>
<evidence type="ECO:0000256" key="7">
    <source>
        <dbReference type="ARBA" id="ARBA00023002"/>
    </source>
</evidence>
<evidence type="ECO:0000256" key="13">
    <source>
        <dbReference type="ARBA" id="ARBA00044502"/>
    </source>
</evidence>
<comment type="similarity">
    <text evidence="13">Belongs to the polysaccharide monooxygenase AA9 family.</text>
</comment>
<dbReference type="GO" id="GO:0005576">
    <property type="term" value="C:extracellular region"/>
    <property type="evidence" value="ECO:0007669"/>
    <property type="project" value="UniProtKB-SubCell"/>
</dbReference>
<evidence type="ECO:0000256" key="15">
    <source>
        <dbReference type="RuleBase" id="RU368122"/>
    </source>
</evidence>
<evidence type="ECO:0000256" key="1">
    <source>
        <dbReference type="ARBA" id="ARBA00001973"/>
    </source>
</evidence>
<keyword evidence="3 15" id="KW-0964">Secreted</keyword>
<keyword evidence="8" id="KW-0186">Copper</keyword>
<dbReference type="PANTHER" id="PTHR33353:SF9">
    <property type="entry name" value="ENDOGLUCANASE II"/>
    <property type="match status" value="1"/>
</dbReference>
<feature type="domain" description="Auxiliary Activity family 9 catalytic" evidence="17">
    <location>
        <begin position="31"/>
        <end position="148"/>
    </location>
</feature>
<keyword evidence="19" id="KW-1185">Reference proteome</keyword>
<evidence type="ECO:0000256" key="12">
    <source>
        <dbReference type="ARBA" id="ARBA00023326"/>
    </source>
</evidence>
<keyword evidence="11 15" id="KW-0119">Carbohydrate metabolism</keyword>
<keyword evidence="4" id="KW-0479">Metal-binding</keyword>